<dbReference type="GO" id="GO:0017000">
    <property type="term" value="P:antibiotic biosynthetic process"/>
    <property type="evidence" value="ECO:0007669"/>
    <property type="project" value="UniProtKB-ARBA"/>
</dbReference>
<evidence type="ECO:0000313" key="4">
    <source>
        <dbReference type="Proteomes" id="UP001064782"/>
    </source>
</evidence>
<gene>
    <name evidence="3" type="ORF">Mkiyose1413_12380</name>
    <name evidence="2" type="ORF">SRL2020028_24930</name>
</gene>
<keyword evidence="4" id="KW-1185">Reference proteome</keyword>
<evidence type="ECO:0000313" key="2">
    <source>
        <dbReference type="EMBL" id="GLB83237.1"/>
    </source>
</evidence>
<dbReference type="GO" id="GO:0016758">
    <property type="term" value="F:hexosyltransferase activity"/>
    <property type="evidence" value="ECO:0007669"/>
    <property type="project" value="UniProtKB-ARBA"/>
</dbReference>
<dbReference type="PANTHER" id="PTHR48050:SF13">
    <property type="entry name" value="STEROL 3-BETA-GLUCOSYLTRANSFERASE UGT80A2"/>
    <property type="match status" value="1"/>
</dbReference>
<organism evidence="3 4">
    <name type="scientific">Mycobacterium kiyosense</name>
    <dbReference type="NCBI Taxonomy" id="2871094"/>
    <lineage>
        <taxon>Bacteria</taxon>
        <taxon>Bacillati</taxon>
        <taxon>Actinomycetota</taxon>
        <taxon>Actinomycetes</taxon>
        <taxon>Mycobacteriales</taxon>
        <taxon>Mycobacteriaceae</taxon>
        <taxon>Mycobacterium</taxon>
    </lineage>
</organism>
<dbReference type="Proteomes" id="UP001165663">
    <property type="component" value="Unassembled WGS sequence"/>
</dbReference>
<feature type="domain" description="Erythromycin biosynthesis protein CIII-like C-terminal" evidence="1">
    <location>
        <begin position="286"/>
        <end position="384"/>
    </location>
</feature>
<protein>
    <submittedName>
        <fullName evidence="3">Transferase</fullName>
    </submittedName>
</protein>
<accession>A0A9P3UTB0</accession>
<reference evidence="3" key="1">
    <citation type="submission" date="2022-08" db="EMBL/GenBank/DDBJ databases">
        <title>Mycobacterium kiyosense sp. nov., scotochromogenic slow-glowing species isolated from respiratory specimens.</title>
        <authorList>
            <person name="Fukano H."/>
            <person name="Kazumi Y."/>
            <person name="Sakagami N."/>
            <person name="Ato M."/>
            <person name="Mitarai S."/>
            <person name="Hoshino Y."/>
        </authorList>
    </citation>
    <scope>NUCLEOTIDE SEQUENCE</scope>
    <source>
        <strain evidence="3">1413</strain>
        <strain evidence="2">SRL2020-028</strain>
    </source>
</reference>
<dbReference type="GeneID" id="83628967"/>
<dbReference type="PANTHER" id="PTHR48050">
    <property type="entry name" value="STEROL 3-BETA-GLUCOSYLTRANSFERASE"/>
    <property type="match status" value="1"/>
</dbReference>
<dbReference type="InterPro" id="IPR002213">
    <property type="entry name" value="UDP_glucos_trans"/>
</dbReference>
<sequence>MRVAVVAGPDPGHSFPAIALCRRLSAAGDTPTLFTGVEWLEAARAVGVDAVELDGLVAVDEDVDAGARIHRRAARMAELVAPTLRELAPDLVVSDVITAGGGMAAELLGIPWVELSPHPLYLPSKGLPPIGSGLAPGTGVRGRLRDTVMRALTTRSVRAGQRQRAAVRVDIGLPADDPGPLRRLIATLPALEVPRPDWPDEAVVVGPLHFEPTEQVLEIPPGSGPVVMVAPSTAATGTIGLAELALESLIPGDTLPEGSRLVVSRLGGADLAPPPWAVVGLGRQDELLTHADVVIGGGGHGLVAKALLAGVPLVVVPGGGDQWEMANRVVRQGSGRLIRPLTAEALVSAVGDVLGSPGYREAARRAADSIAQVADPVRVCHEALALAG</sequence>
<dbReference type="Proteomes" id="UP001064782">
    <property type="component" value="Unassembled WGS sequence"/>
</dbReference>
<dbReference type="Gene3D" id="3.40.50.2000">
    <property type="entry name" value="Glycogen Phosphorylase B"/>
    <property type="match status" value="2"/>
</dbReference>
<evidence type="ECO:0000259" key="1">
    <source>
        <dbReference type="Pfam" id="PF06722"/>
    </source>
</evidence>
<keyword evidence="3" id="KW-0808">Transferase</keyword>
<proteinExistence type="predicted"/>
<comment type="caution">
    <text evidence="3">The sequence shown here is derived from an EMBL/GenBank/DDBJ whole genome shotgun (WGS) entry which is preliminary data.</text>
</comment>
<dbReference type="GO" id="GO:0008194">
    <property type="term" value="F:UDP-glycosyltransferase activity"/>
    <property type="evidence" value="ECO:0007669"/>
    <property type="project" value="InterPro"/>
</dbReference>
<dbReference type="InterPro" id="IPR050426">
    <property type="entry name" value="Glycosyltransferase_28"/>
</dbReference>
<dbReference type="RefSeq" id="WP_236976420.1">
    <property type="nucleotide sequence ID" value="NZ_BRXE01000022.1"/>
</dbReference>
<evidence type="ECO:0000313" key="3">
    <source>
        <dbReference type="EMBL" id="GLD29355.1"/>
    </source>
</evidence>
<dbReference type="SUPFAM" id="SSF53756">
    <property type="entry name" value="UDP-Glycosyltransferase/glycogen phosphorylase"/>
    <property type="match status" value="1"/>
</dbReference>
<dbReference type="Pfam" id="PF06722">
    <property type="entry name" value="EryCIII-like_C"/>
    <property type="match status" value="1"/>
</dbReference>
<dbReference type="EMBL" id="BRXE01000022">
    <property type="protein sequence ID" value="GLB83237.1"/>
    <property type="molecule type" value="Genomic_DNA"/>
</dbReference>
<dbReference type="AlphaFoldDB" id="A0A9P3UTB0"/>
<dbReference type="InterPro" id="IPR010610">
    <property type="entry name" value="EryCIII-like_C"/>
</dbReference>
<dbReference type="EMBL" id="BRZI01000005">
    <property type="protein sequence ID" value="GLD29355.1"/>
    <property type="molecule type" value="Genomic_DNA"/>
</dbReference>
<dbReference type="CDD" id="cd03784">
    <property type="entry name" value="GT1_Gtf-like"/>
    <property type="match status" value="1"/>
</dbReference>
<name>A0A9P3UTB0_9MYCO</name>